<dbReference type="OMA" id="VARCIGC"/>
<sequence>MELTDILWSFDDCIAIETFDEEKYTELQARNVAPEIYNILVRKNIELLSKISDSDSPLRIVPESPPTSPLYPMSPSSYTWQLNRKTNHEPLVLGSPSWSVGGNKCISWAALASASAPTVSRSIRILCSIKPPVFSESVSTQEASPPTHTPAKRQPPSKAVPPTPVGRLPSSNCVIDESSSIRRYKGFRSGAKEVLKGNSGVNKPMQRTLSRVVAKCTGCARELDNEHTENDQSNRGKE</sequence>
<dbReference type="EMBL" id="GL698671">
    <property type="protein sequence ID" value="EFY84139.1"/>
    <property type="molecule type" value="Genomic_DNA"/>
</dbReference>
<dbReference type="Proteomes" id="UP000002499">
    <property type="component" value="Unassembled WGS sequence"/>
</dbReference>
<dbReference type="HOGENOM" id="CLU_1166065_0_0_1"/>
<organism evidence="3">
    <name type="scientific">Metarhizium acridum (strain CQMa 102)</name>
    <dbReference type="NCBI Taxonomy" id="655827"/>
    <lineage>
        <taxon>Eukaryota</taxon>
        <taxon>Fungi</taxon>
        <taxon>Dikarya</taxon>
        <taxon>Ascomycota</taxon>
        <taxon>Pezizomycotina</taxon>
        <taxon>Sordariomycetes</taxon>
        <taxon>Hypocreomycetidae</taxon>
        <taxon>Hypocreales</taxon>
        <taxon>Clavicipitaceae</taxon>
        <taxon>Metarhizium</taxon>
    </lineage>
</organism>
<dbReference type="OrthoDB" id="5243589at2759"/>
<dbReference type="AlphaFoldDB" id="E9EIX0"/>
<evidence type="ECO:0000313" key="3">
    <source>
        <dbReference type="Proteomes" id="UP000002499"/>
    </source>
</evidence>
<feature type="region of interest" description="Disordered" evidence="1">
    <location>
        <begin position="138"/>
        <end position="172"/>
    </location>
</feature>
<dbReference type="InParanoid" id="E9EIX0"/>
<gene>
    <name evidence="2" type="ORF">MAC_09818</name>
</gene>
<name>E9EIX0_METAQ</name>
<keyword evidence="3" id="KW-1185">Reference proteome</keyword>
<proteinExistence type="predicted"/>
<dbReference type="eggNOG" id="ENOG502SQTP">
    <property type="taxonomic scope" value="Eukaryota"/>
</dbReference>
<evidence type="ECO:0000256" key="1">
    <source>
        <dbReference type="SAM" id="MobiDB-lite"/>
    </source>
</evidence>
<evidence type="ECO:0000313" key="2">
    <source>
        <dbReference type="EMBL" id="EFY84139.1"/>
    </source>
</evidence>
<reference evidence="2 3" key="1">
    <citation type="journal article" date="2011" name="PLoS Genet.">
        <title>Genome sequencing and comparative transcriptomics of the model entomopathogenic fungi Metarhizium anisopliae and M. acridum.</title>
        <authorList>
            <person name="Gao Q."/>
            <person name="Jin K."/>
            <person name="Ying S.H."/>
            <person name="Zhang Y."/>
            <person name="Xiao G."/>
            <person name="Shang Y."/>
            <person name="Duan Z."/>
            <person name="Hu X."/>
            <person name="Xie X.Q."/>
            <person name="Zhou G."/>
            <person name="Peng G."/>
            <person name="Luo Z."/>
            <person name="Huang W."/>
            <person name="Wang B."/>
            <person name="Fang W."/>
            <person name="Wang S."/>
            <person name="Zhong Y."/>
            <person name="Ma L.J."/>
            <person name="St Leger R.J."/>
            <person name="Zhao G.P."/>
            <person name="Pei Y."/>
            <person name="Feng M.G."/>
            <person name="Xia Y."/>
            <person name="Wang C."/>
        </authorList>
    </citation>
    <scope>NUCLEOTIDE SEQUENCE [LARGE SCALE GENOMIC DNA]</scope>
    <source>
        <strain evidence="2 3">CQMa 102</strain>
    </source>
</reference>
<protein>
    <submittedName>
        <fullName evidence="2">Uncharacterized protein</fullName>
    </submittedName>
</protein>
<accession>E9EIX0</accession>